<organism evidence="2 3">
    <name type="scientific">Pseudomonas monachiensis</name>
    <dbReference type="NCBI Taxonomy" id="3060212"/>
    <lineage>
        <taxon>Bacteria</taxon>
        <taxon>Pseudomonadati</taxon>
        <taxon>Pseudomonadota</taxon>
        <taxon>Gammaproteobacteria</taxon>
        <taxon>Pseudomonadales</taxon>
        <taxon>Pseudomonadaceae</taxon>
        <taxon>Pseudomonas</taxon>
    </lineage>
</organism>
<accession>A0ABW9H9U9</accession>
<feature type="region of interest" description="Disordered" evidence="1">
    <location>
        <begin position="67"/>
        <end position="89"/>
    </location>
</feature>
<dbReference type="RefSeq" id="WP_409078553.1">
    <property type="nucleotide sequence ID" value="NZ_CP178857.1"/>
</dbReference>
<gene>
    <name evidence="2" type="ORF">ACKKH4_11615</name>
</gene>
<name>A0ABW9H9U9_9PSED</name>
<dbReference type="EMBL" id="JBJVNW010000005">
    <property type="protein sequence ID" value="MFM9517891.1"/>
    <property type="molecule type" value="Genomic_DNA"/>
</dbReference>
<evidence type="ECO:0000313" key="3">
    <source>
        <dbReference type="Proteomes" id="UP001631987"/>
    </source>
</evidence>
<reference evidence="2 3" key="1">
    <citation type="submission" date="2024-12" db="EMBL/GenBank/DDBJ databases">
        <title>Pseudomonas species isolated from Lotus nodules promote plant growth.</title>
        <authorList>
            <person name="Yu Y.-H."/>
            <person name="Kurtenbach J."/>
            <person name="Crosbie D."/>
            <person name="Brachmann A."/>
            <person name="Marin M."/>
        </authorList>
    </citation>
    <scope>NUCLEOTIDE SEQUENCE [LARGE SCALE GENOMIC DNA]</scope>
    <source>
        <strain evidence="2 3">PLb12A</strain>
    </source>
</reference>
<evidence type="ECO:0000313" key="2">
    <source>
        <dbReference type="EMBL" id="MFM9517891.1"/>
    </source>
</evidence>
<sequence length="89" mass="10385">MPDLVPALRRHGVCAIPLLRIFAPHHFASLTRQNNEIERTATADNETNKHPHHYLTQSNFPRFGTTAPIQYKKWRTEEPDTQDNRDKPK</sequence>
<protein>
    <submittedName>
        <fullName evidence="2">Uncharacterized protein</fullName>
    </submittedName>
</protein>
<evidence type="ECO:0000256" key="1">
    <source>
        <dbReference type="SAM" id="MobiDB-lite"/>
    </source>
</evidence>
<dbReference type="Proteomes" id="UP001631987">
    <property type="component" value="Unassembled WGS sequence"/>
</dbReference>
<feature type="compositionally biased region" description="Basic and acidic residues" evidence="1">
    <location>
        <begin position="74"/>
        <end position="89"/>
    </location>
</feature>
<comment type="caution">
    <text evidence="2">The sequence shown here is derived from an EMBL/GenBank/DDBJ whole genome shotgun (WGS) entry which is preliminary data.</text>
</comment>
<proteinExistence type="predicted"/>
<keyword evidence="3" id="KW-1185">Reference proteome</keyword>